<dbReference type="GO" id="GO:0008762">
    <property type="term" value="F:UDP-N-acetylmuramate dehydrogenase activity"/>
    <property type="evidence" value="ECO:0007669"/>
    <property type="project" value="UniProtKB-UniRule"/>
</dbReference>
<dbReference type="EMBL" id="JTJU01000020">
    <property type="protein sequence ID" value="OBX10936.1"/>
    <property type="molecule type" value="Genomic_DNA"/>
</dbReference>
<comment type="function">
    <text evidence="2 20">Cell wall formation.</text>
</comment>
<evidence type="ECO:0000256" key="9">
    <source>
        <dbReference type="ARBA" id="ARBA00022618"/>
    </source>
</evidence>
<dbReference type="GO" id="GO:0071949">
    <property type="term" value="F:FAD binding"/>
    <property type="evidence" value="ECO:0007669"/>
    <property type="project" value="InterPro"/>
</dbReference>
<proteinExistence type="inferred from homology"/>
<evidence type="ECO:0000313" key="23">
    <source>
        <dbReference type="Proteomes" id="UP000092527"/>
    </source>
</evidence>
<dbReference type="Pfam" id="PF02873">
    <property type="entry name" value="MurB_C"/>
    <property type="match status" value="1"/>
</dbReference>
<evidence type="ECO:0000256" key="11">
    <source>
        <dbReference type="ARBA" id="ARBA00022827"/>
    </source>
</evidence>
<feature type="domain" description="FAD-binding PCMH-type" evidence="21">
    <location>
        <begin position="16"/>
        <end position="186"/>
    </location>
</feature>
<comment type="caution">
    <text evidence="22">The sequence shown here is derived from an EMBL/GenBank/DDBJ whole genome shotgun (WGS) entry which is preliminary data.</text>
</comment>
<dbReference type="AlphaFoldDB" id="A0AB36E5W4"/>
<comment type="similarity">
    <text evidence="5 20">Belongs to the MurB family.</text>
</comment>
<evidence type="ECO:0000256" key="16">
    <source>
        <dbReference type="ARBA" id="ARBA00023306"/>
    </source>
</evidence>
<evidence type="ECO:0000313" key="22">
    <source>
        <dbReference type="EMBL" id="OBX10936.1"/>
    </source>
</evidence>
<organism evidence="22 23">
    <name type="scientific">Gallibacterium salpingitidis</name>
    <dbReference type="NCBI Taxonomy" id="505341"/>
    <lineage>
        <taxon>Bacteria</taxon>
        <taxon>Pseudomonadati</taxon>
        <taxon>Pseudomonadota</taxon>
        <taxon>Gammaproteobacteria</taxon>
        <taxon>Pasteurellales</taxon>
        <taxon>Pasteurellaceae</taxon>
        <taxon>Gallibacterium</taxon>
    </lineage>
</organism>
<keyword evidence="13 20" id="KW-0133">Cell shape</keyword>
<evidence type="ECO:0000256" key="6">
    <source>
        <dbReference type="ARBA" id="ARBA00012518"/>
    </source>
</evidence>
<dbReference type="GO" id="GO:0008360">
    <property type="term" value="P:regulation of cell shape"/>
    <property type="evidence" value="ECO:0007669"/>
    <property type="project" value="UniProtKB-KW"/>
</dbReference>
<feature type="active site" evidence="20">
    <location>
        <position position="328"/>
    </location>
</feature>
<feature type="active site" evidence="20">
    <location>
        <position position="162"/>
    </location>
</feature>
<dbReference type="HAMAP" id="MF_00037">
    <property type="entry name" value="MurB"/>
    <property type="match status" value="1"/>
</dbReference>
<evidence type="ECO:0000259" key="21">
    <source>
        <dbReference type="PROSITE" id="PS51387"/>
    </source>
</evidence>
<evidence type="ECO:0000256" key="4">
    <source>
        <dbReference type="ARBA" id="ARBA00004752"/>
    </source>
</evidence>
<evidence type="ECO:0000256" key="1">
    <source>
        <dbReference type="ARBA" id="ARBA00001974"/>
    </source>
</evidence>
<evidence type="ECO:0000256" key="15">
    <source>
        <dbReference type="ARBA" id="ARBA00023002"/>
    </source>
</evidence>
<dbReference type="GO" id="GO:0051301">
    <property type="term" value="P:cell division"/>
    <property type="evidence" value="ECO:0007669"/>
    <property type="project" value="UniProtKB-KW"/>
</dbReference>
<dbReference type="InterPro" id="IPR016167">
    <property type="entry name" value="FAD-bd_PCMH_sub1"/>
</dbReference>
<evidence type="ECO:0000256" key="13">
    <source>
        <dbReference type="ARBA" id="ARBA00022960"/>
    </source>
</evidence>
<evidence type="ECO:0000256" key="14">
    <source>
        <dbReference type="ARBA" id="ARBA00022984"/>
    </source>
</evidence>
<keyword evidence="11 20" id="KW-0274">FAD</keyword>
<dbReference type="Proteomes" id="UP000092527">
    <property type="component" value="Unassembled WGS sequence"/>
</dbReference>
<dbReference type="InterPro" id="IPR003170">
    <property type="entry name" value="MurB"/>
</dbReference>
<keyword evidence="8 20" id="KW-0963">Cytoplasm</keyword>
<dbReference type="SUPFAM" id="SSF56194">
    <property type="entry name" value="Uridine diphospho-N-Acetylenolpyruvylglucosamine reductase, MurB, C-terminal domain"/>
    <property type="match status" value="1"/>
</dbReference>
<dbReference type="InterPro" id="IPR006094">
    <property type="entry name" value="Oxid_FAD_bind_N"/>
</dbReference>
<dbReference type="InterPro" id="IPR036635">
    <property type="entry name" value="MurB_C_sf"/>
</dbReference>
<sequence>MQNLGTNLQPYHTFGIKAQAQQILQIETKEELCQVWQQYQQQQVPILLLGEGSNVLFIEDFAGVVLLNRIKGIEYHQDEIYHYLSVNAGENWHQFVEYCVERNIGGLENLALIPGCVGSSPVQNIGAYGVELKDVCESVDVVELATGKQFSLSNQQCQFAYRESVFKHQYAQGYAVIAVHFKLAKNWQPVLSYGNLADLDTKSVTPKQVFEQVCLTRKSKLPDPKLIGSAGSFFKNPVVSSEQFNQLYQRYPTMPHYPQADGSVKLAAGWLIDQCGLKGYQLGGAAVHDKQALVLINKDNATGREVAALAKYICQQVAERFSIQLSPEVRFIGKSGEVAFDEVK</sequence>
<gene>
    <name evidence="20 22" type="primary">murB</name>
    <name evidence="22" type="ORF">QV09_04045</name>
</gene>
<keyword evidence="9 20" id="KW-0132">Cell division</keyword>
<keyword evidence="12 20" id="KW-0521">NADP</keyword>
<dbReference type="NCBIfam" id="NF000755">
    <property type="entry name" value="PRK00046.1"/>
    <property type="match status" value="1"/>
</dbReference>
<evidence type="ECO:0000256" key="19">
    <source>
        <dbReference type="ARBA" id="ARBA00048914"/>
    </source>
</evidence>
<protein>
    <recommendedName>
        <fullName evidence="7 20">UDP-N-acetylenolpyruvoylglucosamine reductase</fullName>
        <ecNumber evidence="6 20">1.3.1.98</ecNumber>
    </recommendedName>
    <alternativeName>
        <fullName evidence="18 20">UDP-N-acetylmuramate dehydrogenase</fullName>
    </alternativeName>
</protein>
<dbReference type="RefSeq" id="WP_066111717.1">
    <property type="nucleotide sequence ID" value="NZ_JTJT01000013.1"/>
</dbReference>
<dbReference type="Gene3D" id="3.90.78.10">
    <property type="entry name" value="UDP-N-acetylenolpyruvoylglucosamine reductase, C-terminal domain"/>
    <property type="match status" value="1"/>
</dbReference>
<keyword evidence="16 20" id="KW-0131">Cell cycle</keyword>
<dbReference type="SUPFAM" id="SSF56176">
    <property type="entry name" value="FAD-binding/transporter-associated domain-like"/>
    <property type="match status" value="1"/>
</dbReference>
<accession>A0AB36E5W4</accession>
<dbReference type="PANTHER" id="PTHR21071">
    <property type="entry name" value="UDP-N-ACETYLENOLPYRUVOYLGLUCOSAMINE REDUCTASE"/>
    <property type="match status" value="1"/>
</dbReference>
<keyword evidence="15 20" id="KW-0560">Oxidoreductase</keyword>
<evidence type="ECO:0000256" key="12">
    <source>
        <dbReference type="ARBA" id="ARBA00022857"/>
    </source>
</evidence>
<dbReference type="NCBIfam" id="NF010478">
    <property type="entry name" value="PRK13903.1"/>
    <property type="match status" value="1"/>
</dbReference>
<dbReference type="Pfam" id="PF01565">
    <property type="entry name" value="FAD_binding_4"/>
    <property type="match status" value="1"/>
</dbReference>
<dbReference type="Gene3D" id="3.30.465.10">
    <property type="match status" value="1"/>
</dbReference>
<comment type="pathway">
    <text evidence="4 20">Cell wall biogenesis; peptidoglycan biosynthesis.</text>
</comment>
<reference evidence="22 23" key="1">
    <citation type="submission" date="2014-11" db="EMBL/GenBank/DDBJ databases">
        <title>Pan-genome of Gallibacterium spp.</title>
        <authorList>
            <person name="Kudirkiene E."/>
            <person name="Bojesen A.M."/>
        </authorList>
    </citation>
    <scope>NUCLEOTIDE SEQUENCE [LARGE SCALE GENOMIC DNA]</scope>
    <source>
        <strain evidence="22 23">18469/18</strain>
    </source>
</reference>
<keyword evidence="10 20" id="KW-0285">Flavoprotein</keyword>
<evidence type="ECO:0000256" key="10">
    <source>
        <dbReference type="ARBA" id="ARBA00022630"/>
    </source>
</evidence>
<dbReference type="InterPro" id="IPR036318">
    <property type="entry name" value="FAD-bd_PCMH-like_sf"/>
</dbReference>
<evidence type="ECO:0000256" key="2">
    <source>
        <dbReference type="ARBA" id="ARBA00003921"/>
    </source>
</evidence>
<evidence type="ECO:0000256" key="7">
    <source>
        <dbReference type="ARBA" id="ARBA00015188"/>
    </source>
</evidence>
<dbReference type="InterPro" id="IPR011601">
    <property type="entry name" value="MurB_C"/>
</dbReference>
<dbReference type="NCBIfam" id="TIGR00179">
    <property type="entry name" value="murB"/>
    <property type="match status" value="1"/>
</dbReference>
<evidence type="ECO:0000256" key="17">
    <source>
        <dbReference type="ARBA" id="ARBA00023316"/>
    </source>
</evidence>
<evidence type="ECO:0000256" key="20">
    <source>
        <dbReference type="HAMAP-Rule" id="MF_00037"/>
    </source>
</evidence>
<evidence type="ECO:0000256" key="8">
    <source>
        <dbReference type="ARBA" id="ARBA00022490"/>
    </source>
</evidence>
<feature type="active site" description="Proton donor" evidence="20">
    <location>
        <position position="232"/>
    </location>
</feature>
<comment type="cofactor">
    <cofactor evidence="1 20">
        <name>FAD</name>
        <dbReference type="ChEBI" id="CHEBI:57692"/>
    </cofactor>
</comment>
<comment type="subcellular location">
    <subcellularLocation>
        <location evidence="3 20">Cytoplasm</location>
    </subcellularLocation>
</comment>
<keyword evidence="14 20" id="KW-0573">Peptidoglycan synthesis</keyword>
<dbReference type="InterPro" id="IPR016169">
    <property type="entry name" value="FAD-bd_PCMH_sub2"/>
</dbReference>
<evidence type="ECO:0000256" key="3">
    <source>
        <dbReference type="ARBA" id="ARBA00004496"/>
    </source>
</evidence>
<evidence type="ECO:0000256" key="18">
    <source>
        <dbReference type="ARBA" id="ARBA00031026"/>
    </source>
</evidence>
<evidence type="ECO:0000256" key="5">
    <source>
        <dbReference type="ARBA" id="ARBA00010485"/>
    </source>
</evidence>
<dbReference type="PANTHER" id="PTHR21071:SF4">
    <property type="entry name" value="UDP-N-ACETYLENOLPYRUVOYLGLUCOSAMINE REDUCTASE"/>
    <property type="match status" value="1"/>
</dbReference>
<dbReference type="InterPro" id="IPR016166">
    <property type="entry name" value="FAD-bd_PCMH"/>
</dbReference>
<name>A0AB36E5W4_9PAST</name>
<dbReference type="PROSITE" id="PS51387">
    <property type="entry name" value="FAD_PCMH"/>
    <property type="match status" value="1"/>
</dbReference>
<dbReference type="Gene3D" id="3.30.43.10">
    <property type="entry name" value="Uridine Diphospho-n-acetylenolpyruvylglucosamine Reductase, domain 2"/>
    <property type="match status" value="1"/>
</dbReference>
<keyword evidence="17 20" id="KW-0961">Cell wall biogenesis/degradation</keyword>
<dbReference type="GO" id="GO:0071555">
    <property type="term" value="P:cell wall organization"/>
    <property type="evidence" value="ECO:0007669"/>
    <property type="project" value="UniProtKB-KW"/>
</dbReference>
<dbReference type="GO" id="GO:0009252">
    <property type="term" value="P:peptidoglycan biosynthetic process"/>
    <property type="evidence" value="ECO:0007669"/>
    <property type="project" value="UniProtKB-UniRule"/>
</dbReference>
<dbReference type="EC" id="1.3.1.98" evidence="6 20"/>
<dbReference type="GO" id="GO:0005829">
    <property type="term" value="C:cytosol"/>
    <property type="evidence" value="ECO:0007669"/>
    <property type="project" value="TreeGrafter"/>
</dbReference>
<comment type="catalytic activity">
    <reaction evidence="19 20">
        <text>UDP-N-acetyl-alpha-D-muramate + NADP(+) = UDP-N-acetyl-3-O-(1-carboxyvinyl)-alpha-D-glucosamine + NADPH + H(+)</text>
        <dbReference type="Rhea" id="RHEA:12248"/>
        <dbReference type="ChEBI" id="CHEBI:15378"/>
        <dbReference type="ChEBI" id="CHEBI:57783"/>
        <dbReference type="ChEBI" id="CHEBI:58349"/>
        <dbReference type="ChEBI" id="CHEBI:68483"/>
        <dbReference type="ChEBI" id="CHEBI:70757"/>
        <dbReference type="EC" id="1.3.1.98"/>
    </reaction>
</comment>